<feature type="domain" description="Histidine kinase" evidence="7">
    <location>
        <begin position="273"/>
        <end position="491"/>
    </location>
</feature>
<dbReference type="Gene3D" id="3.30.450.20">
    <property type="entry name" value="PAS domain"/>
    <property type="match status" value="1"/>
</dbReference>
<evidence type="ECO:0000259" key="7">
    <source>
        <dbReference type="PROSITE" id="PS50109"/>
    </source>
</evidence>
<dbReference type="PANTHER" id="PTHR43547">
    <property type="entry name" value="TWO-COMPONENT HISTIDINE KINASE"/>
    <property type="match status" value="1"/>
</dbReference>
<dbReference type="NCBIfam" id="TIGR00229">
    <property type="entry name" value="sensory_box"/>
    <property type="match status" value="1"/>
</dbReference>
<gene>
    <name evidence="11" type="primary">evgS_2</name>
    <name evidence="11" type="ORF">OJF2_30640</name>
</gene>
<dbReference type="InterPro" id="IPR001789">
    <property type="entry name" value="Sig_transdc_resp-reg_receiver"/>
</dbReference>
<dbReference type="SUPFAM" id="SSF47384">
    <property type="entry name" value="Homodimeric domain of signal transducing histidine kinase"/>
    <property type="match status" value="1"/>
</dbReference>
<dbReference type="EMBL" id="CP042997">
    <property type="protein sequence ID" value="QEH34524.1"/>
    <property type="molecule type" value="Genomic_DNA"/>
</dbReference>
<dbReference type="SUPFAM" id="SSF52172">
    <property type="entry name" value="CheY-like"/>
    <property type="match status" value="2"/>
</dbReference>
<feature type="modified residue" description="4-aspartylphosphate" evidence="6">
    <location>
        <position position="560"/>
    </location>
</feature>
<evidence type="ECO:0000256" key="6">
    <source>
        <dbReference type="PROSITE-ProRule" id="PRU00169"/>
    </source>
</evidence>
<accession>A0A5B9W2L6</accession>
<dbReference type="InterPro" id="IPR035965">
    <property type="entry name" value="PAS-like_dom_sf"/>
</dbReference>
<dbReference type="CDD" id="cd00130">
    <property type="entry name" value="PAS"/>
    <property type="match status" value="1"/>
</dbReference>
<evidence type="ECO:0000259" key="10">
    <source>
        <dbReference type="PROSITE" id="PS50113"/>
    </source>
</evidence>
<evidence type="ECO:0000256" key="2">
    <source>
        <dbReference type="ARBA" id="ARBA00012438"/>
    </source>
</evidence>
<dbReference type="PROSITE" id="PS50109">
    <property type="entry name" value="HIS_KIN"/>
    <property type="match status" value="1"/>
</dbReference>
<evidence type="ECO:0000256" key="3">
    <source>
        <dbReference type="ARBA" id="ARBA00022553"/>
    </source>
</evidence>
<dbReference type="SMART" id="SM00387">
    <property type="entry name" value="HATPase_c"/>
    <property type="match status" value="1"/>
</dbReference>
<dbReference type="Gene3D" id="1.10.287.130">
    <property type="match status" value="1"/>
</dbReference>
<evidence type="ECO:0000313" key="11">
    <source>
        <dbReference type="EMBL" id="QEH34524.1"/>
    </source>
</evidence>
<dbReference type="InterPro" id="IPR000700">
    <property type="entry name" value="PAS-assoc_C"/>
</dbReference>
<dbReference type="CDD" id="cd17580">
    <property type="entry name" value="REC_2_DhkD-like"/>
    <property type="match status" value="1"/>
</dbReference>
<dbReference type="AlphaFoldDB" id="A0A5B9W2L6"/>
<evidence type="ECO:0000256" key="5">
    <source>
        <dbReference type="ARBA" id="ARBA00022777"/>
    </source>
</evidence>
<keyword evidence="5" id="KW-0418">Kinase</keyword>
<feature type="domain" description="Response regulatory" evidence="8">
    <location>
        <begin position="511"/>
        <end position="627"/>
    </location>
</feature>
<dbReference type="InterPro" id="IPR000014">
    <property type="entry name" value="PAS"/>
</dbReference>
<dbReference type="InterPro" id="IPR003594">
    <property type="entry name" value="HATPase_dom"/>
</dbReference>
<protein>
    <recommendedName>
        <fullName evidence="2">histidine kinase</fullName>
        <ecNumber evidence="2">2.7.13.3</ecNumber>
    </recommendedName>
</protein>
<sequence length="641" mass="69327">MADPAAALILVVDDDEAKRYSITKILQKAGYRIRQAVTGGEALRMVAELPDLVVLDVKLPDVSGFEVCRRIKADPVTSEIPVLHMSTTFVDLEDKLQGLEGGADGYLTDVLEPLELIATVKALLRARRAEEAAQISNSQWQATFDAINDGVVLLDREGLVIQVNQAMERIFEAPWDELHGRDFHDLFGLPAGADASPFTRMASSQAREEAEVTRGGRWLHVTVDPLRSARGTPRGALGIVSDVTARRLMEEELRRRAEELATADRRKDEFLAMLAHELRNPLAPIMNCLGLIRREAPPGQVLGLSLEIVERQVKHMSRLLDDLLDVSRFSQGKIQLRKADVDFSAVVAHAVETATPLIQGKQHRLTVRLPEGPLPLHGDPTRLEQVVANLLNNAAKYTNPGGDIRLSVDREGGELALRVADTGIGMSGEMMARVFDLFAQADLSLDRSQGGLGIGLTLARNLVELHGGRIEVRSEGPGRGSEFTVHFPLAEPAPAAVAPPAPAATAATRLRILVVDDHSDSATSLAQLLVSWGHDAGVAPDGPAALRRFSERPCDAVVLDIGLPGMDGFEVAARLRACPDGDRARLIALTGYGQQQDIRRSAESGIDHHLVKPVEQDVLRGLLDDVAASRGLPPDPPPPPG</sequence>
<dbReference type="InterPro" id="IPR005467">
    <property type="entry name" value="His_kinase_dom"/>
</dbReference>
<evidence type="ECO:0000259" key="9">
    <source>
        <dbReference type="PROSITE" id="PS50112"/>
    </source>
</evidence>
<dbReference type="InterPro" id="IPR013656">
    <property type="entry name" value="PAS_4"/>
</dbReference>
<dbReference type="SUPFAM" id="SSF55874">
    <property type="entry name" value="ATPase domain of HSP90 chaperone/DNA topoisomerase II/histidine kinase"/>
    <property type="match status" value="1"/>
</dbReference>
<evidence type="ECO:0000256" key="1">
    <source>
        <dbReference type="ARBA" id="ARBA00000085"/>
    </source>
</evidence>
<dbReference type="PROSITE" id="PS50113">
    <property type="entry name" value="PAC"/>
    <property type="match status" value="1"/>
</dbReference>
<evidence type="ECO:0000259" key="8">
    <source>
        <dbReference type="PROSITE" id="PS50110"/>
    </source>
</evidence>
<organism evidence="11 12">
    <name type="scientific">Aquisphaera giovannonii</name>
    <dbReference type="NCBI Taxonomy" id="406548"/>
    <lineage>
        <taxon>Bacteria</taxon>
        <taxon>Pseudomonadati</taxon>
        <taxon>Planctomycetota</taxon>
        <taxon>Planctomycetia</taxon>
        <taxon>Isosphaerales</taxon>
        <taxon>Isosphaeraceae</taxon>
        <taxon>Aquisphaera</taxon>
    </lineage>
</organism>
<dbReference type="SMART" id="SM00091">
    <property type="entry name" value="PAS"/>
    <property type="match status" value="1"/>
</dbReference>
<dbReference type="InterPro" id="IPR036890">
    <property type="entry name" value="HATPase_C_sf"/>
</dbReference>
<dbReference type="Gene3D" id="3.30.565.10">
    <property type="entry name" value="Histidine kinase-like ATPase, C-terminal domain"/>
    <property type="match status" value="1"/>
</dbReference>
<dbReference type="EC" id="2.7.13.3" evidence="2"/>
<dbReference type="SUPFAM" id="SSF55785">
    <property type="entry name" value="PYP-like sensor domain (PAS domain)"/>
    <property type="match status" value="1"/>
</dbReference>
<evidence type="ECO:0000256" key="4">
    <source>
        <dbReference type="ARBA" id="ARBA00022679"/>
    </source>
</evidence>
<dbReference type="CDD" id="cd00082">
    <property type="entry name" value="HisKA"/>
    <property type="match status" value="1"/>
</dbReference>
<dbReference type="PROSITE" id="PS50112">
    <property type="entry name" value="PAS"/>
    <property type="match status" value="1"/>
</dbReference>
<reference evidence="11 12" key="1">
    <citation type="submission" date="2019-08" db="EMBL/GenBank/DDBJ databases">
        <title>Deep-cultivation of Planctomycetes and their phenomic and genomic characterization uncovers novel biology.</title>
        <authorList>
            <person name="Wiegand S."/>
            <person name="Jogler M."/>
            <person name="Boedeker C."/>
            <person name="Pinto D."/>
            <person name="Vollmers J."/>
            <person name="Rivas-Marin E."/>
            <person name="Kohn T."/>
            <person name="Peeters S.H."/>
            <person name="Heuer A."/>
            <person name="Rast P."/>
            <person name="Oberbeckmann S."/>
            <person name="Bunk B."/>
            <person name="Jeske O."/>
            <person name="Meyerdierks A."/>
            <person name="Storesund J.E."/>
            <person name="Kallscheuer N."/>
            <person name="Luecker S."/>
            <person name="Lage O.M."/>
            <person name="Pohl T."/>
            <person name="Merkel B.J."/>
            <person name="Hornburger P."/>
            <person name="Mueller R.-W."/>
            <person name="Bruemmer F."/>
            <person name="Labrenz M."/>
            <person name="Spormann A.M."/>
            <person name="Op den Camp H."/>
            <person name="Overmann J."/>
            <person name="Amann R."/>
            <person name="Jetten M.S.M."/>
            <person name="Mascher T."/>
            <person name="Medema M.H."/>
            <person name="Devos D.P."/>
            <person name="Kaster A.-K."/>
            <person name="Ovreas L."/>
            <person name="Rohde M."/>
            <person name="Galperin M.Y."/>
            <person name="Jogler C."/>
        </authorList>
    </citation>
    <scope>NUCLEOTIDE SEQUENCE [LARGE SCALE GENOMIC DNA]</scope>
    <source>
        <strain evidence="11 12">OJF2</strain>
    </source>
</reference>
<dbReference type="PANTHER" id="PTHR43547:SF2">
    <property type="entry name" value="HYBRID SIGNAL TRANSDUCTION HISTIDINE KINASE C"/>
    <property type="match status" value="1"/>
</dbReference>
<name>A0A5B9W2L6_9BACT</name>
<dbReference type="RefSeq" id="WP_148594439.1">
    <property type="nucleotide sequence ID" value="NZ_CP042997.1"/>
</dbReference>
<dbReference type="Proteomes" id="UP000324233">
    <property type="component" value="Chromosome"/>
</dbReference>
<feature type="domain" description="PAS" evidence="9">
    <location>
        <begin position="136"/>
        <end position="187"/>
    </location>
</feature>
<keyword evidence="4 11" id="KW-0808">Transferase</keyword>
<dbReference type="InterPro" id="IPR004358">
    <property type="entry name" value="Sig_transdc_His_kin-like_C"/>
</dbReference>
<dbReference type="OrthoDB" id="259454at2"/>
<keyword evidence="3 6" id="KW-0597">Phosphoprotein</keyword>
<dbReference type="PROSITE" id="PS50110">
    <property type="entry name" value="RESPONSE_REGULATORY"/>
    <property type="match status" value="2"/>
</dbReference>
<dbReference type="Gene3D" id="3.40.50.2300">
    <property type="match status" value="2"/>
</dbReference>
<dbReference type="SMART" id="SM00448">
    <property type="entry name" value="REC"/>
    <property type="match status" value="2"/>
</dbReference>
<dbReference type="Pfam" id="PF08448">
    <property type="entry name" value="PAS_4"/>
    <property type="match status" value="1"/>
</dbReference>
<dbReference type="SMART" id="SM00388">
    <property type="entry name" value="HisKA"/>
    <property type="match status" value="1"/>
</dbReference>
<comment type="catalytic activity">
    <reaction evidence="1">
        <text>ATP + protein L-histidine = ADP + protein N-phospho-L-histidine.</text>
        <dbReference type="EC" id="2.7.13.3"/>
    </reaction>
</comment>
<dbReference type="Pfam" id="PF02518">
    <property type="entry name" value="HATPase_c"/>
    <property type="match status" value="1"/>
</dbReference>
<dbReference type="Gene3D" id="6.10.250.690">
    <property type="match status" value="1"/>
</dbReference>
<feature type="domain" description="PAC" evidence="10">
    <location>
        <begin position="205"/>
        <end position="255"/>
    </location>
</feature>
<dbReference type="FunFam" id="3.30.565.10:FF:000006">
    <property type="entry name" value="Sensor histidine kinase WalK"/>
    <property type="match status" value="1"/>
</dbReference>
<dbReference type="Pfam" id="PF00512">
    <property type="entry name" value="HisKA"/>
    <property type="match status" value="1"/>
</dbReference>
<feature type="domain" description="Response regulatory" evidence="8">
    <location>
        <begin position="8"/>
        <end position="124"/>
    </location>
</feature>
<dbReference type="Pfam" id="PF00072">
    <property type="entry name" value="Response_reg"/>
    <property type="match status" value="2"/>
</dbReference>
<evidence type="ECO:0000313" key="12">
    <source>
        <dbReference type="Proteomes" id="UP000324233"/>
    </source>
</evidence>
<dbReference type="KEGG" id="agv:OJF2_30640"/>
<dbReference type="InterPro" id="IPR003661">
    <property type="entry name" value="HisK_dim/P_dom"/>
</dbReference>
<dbReference type="PRINTS" id="PR00344">
    <property type="entry name" value="BCTRLSENSOR"/>
</dbReference>
<feature type="modified residue" description="4-aspartylphosphate" evidence="6">
    <location>
        <position position="56"/>
    </location>
</feature>
<dbReference type="InterPro" id="IPR036097">
    <property type="entry name" value="HisK_dim/P_sf"/>
</dbReference>
<proteinExistence type="predicted"/>
<dbReference type="InterPro" id="IPR011006">
    <property type="entry name" value="CheY-like_superfamily"/>
</dbReference>
<dbReference type="GO" id="GO:0000155">
    <property type="term" value="F:phosphorelay sensor kinase activity"/>
    <property type="evidence" value="ECO:0007669"/>
    <property type="project" value="InterPro"/>
</dbReference>
<keyword evidence="12" id="KW-1185">Reference proteome</keyword>